<dbReference type="Proteomes" id="UP000434036">
    <property type="component" value="Unassembled WGS sequence"/>
</dbReference>
<reference evidence="2 3" key="1">
    <citation type="submission" date="2019-12" db="EMBL/GenBank/DDBJ databases">
        <authorList>
            <person name="Yang R."/>
        </authorList>
    </citation>
    <scope>NUCLEOTIDE SEQUENCE [LARGE SCALE GENOMIC DNA]</scope>
    <source>
        <strain evidence="2 3">DONG20-135</strain>
    </source>
</reference>
<evidence type="ECO:0000313" key="2">
    <source>
        <dbReference type="EMBL" id="MXQ73289.1"/>
    </source>
</evidence>
<dbReference type="InterPro" id="IPR012336">
    <property type="entry name" value="Thioredoxin-like_fold"/>
</dbReference>
<accession>A0A6N8U9N3</accession>
<gene>
    <name evidence="2" type="ORF">GSF08_04975</name>
</gene>
<name>A0A6N8U9N3_9FIRM</name>
<dbReference type="RefSeq" id="WP_160624751.1">
    <property type="nucleotide sequence ID" value="NZ_WUUQ01000002.1"/>
</dbReference>
<dbReference type="Pfam" id="PF13192">
    <property type="entry name" value="Thioredoxin_3"/>
    <property type="match status" value="1"/>
</dbReference>
<protein>
    <recommendedName>
        <fullName evidence="1">Thioredoxin-like fold domain-containing protein</fullName>
    </recommendedName>
</protein>
<keyword evidence="3" id="KW-1185">Reference proteome</keyword>
<dbReference type="CDD" id="cd02947">
    <property type="entry name" value="TRX_family"/>
    <property type="match status" value="1"/>
</dbReference>
<comment type="caution">
    <text evidence="2">The sequence shown here is derived from an EMBL/GenBank/DDBJ whole genome shotgun (WGS) entry which is preliminary data.</text>
</comment>
<reference evidence="2 3" key="2">
    <citation type="submission" date="2020-01" db="EMBL/GenBank/DDBJ databases">
        <title>Clostridiaceae sp. nov. isolated from the gut of human by culturomics.</title>
        <authorList>
            <person name="Chang Y."/>
        </authorList>
    </citation>
    <scope>NUCLEOTIDE SEQUENCE [LARGE SCALE GENOMIC DNA]</scope>
    <source>
        <strain evidence="2 3">DONG20-135</strain>
    </source>
</reference>
<evidence type="ECO:0000313" key="3">
    <source>
        <dbReference type="Proteomes" id="UP000434036"/>
    </source>
</evidence>
<dbReference type="SUPFAM" id="SSF52833">
    <property type="entry name" value="Thioredoxin-like"/>
    <property type="match status" value="1"/>
</dbReference>
<feature type="domain" description="Thioredoxin-like fold" evidence="1">
    <location>
        <begin position="10"/>
        <end position="64"/>
    </location>
</feature>
<dbReference type="Gene3D" id="3.40.30.10">
    <property type="entry name" value="Glutaredoxin"/>
    <property type="match status" value="1"/>
</dbReference>
<proteinExistence type="predicted"/>
<organism evidence="2 3">
    <name type="scientific">Copranaerobaculum intestinale</name>
    <dbReference type="NCBI Taxonomy" id="2692629"/>
    <lineage>
        <taxon>Bacteria</taxon>
        <taxon>Bacillati</taxon>
        <taxon>Bacillota</taxon>
        <taxon>Erysipelotrichia</taxon>
        <taxon>Erysipelotrichales</taxon>
        <taxon>Erysipelotrichaceae</taxon>
        <taxon>Copranaerobaculum</taxon>
    </lineage>
</organism>
<sequence length="92" mass="10254">MGNKPYQLLEITSEGCASCVTMNAVIQQIAKQRDDMSAESKNVKQFTQAQLQKLGVEKVPVLLLMCDQAVLGSVYGYQPYEILELWLESKIG</sequence>
<dbReference type="EMBL" id="WUUQ01000002">
    <property type="protein sequence ID" value="MXQ73289.1"/>
    <property type="molecule type" value="Genomic_DNA"/>
</dbReference>
<evidence type="ECO:0000259" key="1">
    <source>
        <dbReference type="Pfam" id="PF13192"/>
    </source>
</evidence>
<dbReference type="InterPro" id="IPR036249">
    <property type="entry name" value="Thioredoxin-like_sf"/>
</dbReference>
<dbReference type="AlphaFoldDB" id="A0A6N8U9N3"/>